<dbReference type="PIRSF" id="PIRSF027109">
    <property type="entry name" value="Golgi_SNARE"/>
    <property type="match status" value="1"/>
</dbReference>
<organism evidence="13">
    <name type="scientific">Cacopsylla melanoneura</name>
    <dbReference type="NCBI Taxonomy" id="428564"/>
    <lineage>
        <taxon>Eukaryota</taxon>
        <taxon>Metazoa</taxon>
        <taxon>Ecdysozoa</taxon>
        <taxon>Arthropoda</taxon>
        <taxon>Hexapoda</taxon>
        <taxon>Insecta</taxon>
        <taxon>Pterygota</taxon>
        <taxon>Neoptera</taxon>
        <taxon>Paraneoptera</taxon>
        <taxon>Hemiptera</taxon>
        <taxon>Sternorrhyncha</taxon>
        <taxon>Psylloidea</taxon>
        <taxon>Psyllidae</taxon>
        <taxon>Psyllinae</taxon>
        <taxon>Cacopsylla</taxon>
    </lineage>
</organism>
<dbReference type="GO" id="GO:0006888">
    <property type="term" value="P:endoplasmic reticulum to Golgi vesicle-mediated transport"/>
    <property type="evidence" value="ECO:0007669"/>
    <property type="project" value="InterPro"/>
</dbReference>
<evidence type="ECO:0000256" key="7">
    <source>
        <dbReference type="ARBA" id="ARBA00022989"/>
    </source>
</evidence>
<dbReference type="EMBL" id="HBUF01346362">
    <property type="protein sequence ID" value="CAG6709750.1"/>
    <property type="molecule type" value="Transcribed_RNA"/>
</dbReference>
<protein>
    <recommendedName>
        <fullName evidence="3 10">Golgi SNAP receptor complex member 1</fullName>
    </recommendedName>
</protein>
<proteinExistence type="inferred from homology"/>
<evidence type="ECO:0000256" key="6">
    <source>
        <dbReference type="ARBA" id="ARBA00022927"/>
    </source>
</evidence>
<dbReference type="InterPro" id="IPR023601">
    <property type="entry name" value="Golgi_SNAP_su1"/>
</dbReference>
<evidence type="ECO:0000256" key="4">
    <source>
        <dbReference type="ARBA" id="ARBA00022448"/>
    </source>
</evidence>
<dbReference type="GO" id="GO:0005801">
    <property type="term" value="C:cis-Golgi network"/>
    <property type="evidence" value="ECO:0007669"/>
    <property type="project" value="InterPro"/>
</dbReference>
<dbReference type="GO" id="GO:0005484">
    <property type="term" value="F:SNAP receptor activity"/>
    <property type="evidence" value="ECO:0007669"/>
    <property type="project" value="TreeGrafter"/>
</dbReference>
<comment type="subunit">
    <text evidence="10">Component of several multiprotein Golgi SNARE complexes.</text>
</comment>
<name>A0A8D8UM80_9HEMI</name>
<keyword evidence="5 12" id="KW-0812">Transmembrane</keyword>
<feature type="coiled-coil region" evidence="11">
    <location>
        <begin position="90"/>
        <end position="121"/>
    </location>
</feature>
<dbReference type="GO" id="GO:0000139">
    <property type="term" value="C:Golgi membrane"/>
    <property type="evidence" value="ECO:0007669"/>
    <property type="project" value="UniProtKB-SubCell"/>
</dbReference>
<keyword evidence="4 10" id="KW-0813">Transport</keyword>
<dbReference type="EMBL" id="HBUF01346361">
    <property type="protein sequence ID" value="CAG6709749.1"/>
    <property type="molecule type" value="Transcribed_RNA"/>
</dbReference>
<evidence type="ECO:0000256" key="8">
    <source>
        <dbReference type="ARBA" id="ARBA00023034"/>
    </source>
</evidence>
<dbReference type="Pfam" id="PF12352">
    <property type="entry name" value="V-SNARE_C"/>
    <property type="match status" value="1"/>
</dbReference>
<evidence type="ECO:0000256" key="5">
    <source>
        <dbReference type="ARBA" id="ARBA00022692"/>
    </source>
</evidence>
<dbReference type="GO" id="GO:0005797">
    <property type="term" value="C:Golgi medial cisterna"/>
    <property type="evidence" value="ECO:0007669"/>
    <property type="project" value="TreeGrafter"/>
</dbReference>
<keyword evidence="9 10" id="KW-0472">Membrane</keyword>
<evidence type="ECO:0000256" key="10">
    <source>
        <dbReference type="PIRNR" id="PIRNR027109"/>
    </source>
</evidence>
<reference evidence="13" key="1">
    <citation type="submission" date="2021-05" db="EMBL/GenBank/DDBJ databases">
        <authorList>
            <person name="Alioto T."/>
            <person name="Alioto T."/>
            <person name="Gomez Garrido J."/>
        </authorList>
    </citation>
    <scope>NUCLEOTIDE SEQUENCE</scope>
</reference>
<keyword evidence="11" id="KW-0175">Coiled coil</keyword>
<keyword evidence="7 12" id="KW-1133">Transmembrane helix</keyword>
<keyword evidence="8 10" id="KW-0333">Golgi apparatus</keyword>
<dbReference type="GO" id="GO:0048219">
    <property type="term" value="P:inter-Golgi cisterna vesicle-mediated transport"/>
    <property type="evidence" value="ECO:0007669"/>
    <property type="project" value="TreeGrafter"/>
</dbReference>
<dbReference type="GO" id="GO:0006906">
    <property type="term" value="P:vesicle fusion"/>
    <property type="evidence" value="ECO:0007669"/>
    <property type="project" value="TreeGrafter"/>
</dbReference>
<keyword evidence="13" id="KW-0675">Receptor</keyword>
<keyword evidence="6 10" id="KW-0653">Protein transport</keyword>
<comment type="subcellular location">
    <subcellularLocation>
        <location evidence="1">Golgi apparatus membrane</location>
        <topology evidence="1">Single-pass type IV membrane protein</topology>
    </subcellularLocation>
</comment>
<dbReference type="GO" id="GO:0015031">
    <property type="term" value="P:protein transport"/>
    <property type="evidence" value="ECO:0007669"/>
    <property type="project" value="UniProtKB-KW"/>
</dbReference>
<keyword evidence="10" id="KW-0931">ER-Golgi transport</keyword>
<sequence length="232" mass="26839">MNSWEELRKQARKLENDIDVKLTCLSKLGTGSHGLKSSESDTEPLLSADHMIESTASEIESLLVKLSDTNEKMSDIMAEGGKDAAAIHTLQRHKEILEDYKKELNKTINNIQSRKDREQLMHSVRKDIDSYKNSTSKLNRRMDMYLKENEHIRASDRLVQDQIQIVLDTREHLTSQRQHLKRLHTRLHDISSKFPLLNSLMTRITTRKRRDSVIVGCVVGVCTFLILLYSFH</sequence>
<evidence type="ECO:0000256" key="3">
    <source>
        <dbReference type="ARBA" id="ARBA00015612"/>
    </source>
</evidence>
<dbReference type="PANTHER" id="PTHR21094:SF2">
    <property type="entry name" value="GOLGI SNAP RECEPTOR COMPLEX MEMBER 1"/>
    <property type="match status" value="1"/>
</dbReference>
<evidence type="ECO:0000256" key="1">
    <source>
        <dbReference type="ARBA" id="ARBA00004409"/>
    </source>
</evidence>
<comment type="function">
    <text evidence="10">Involved in transport from the ER to the Golgi apparatus as well as in intra-Golgi transport. It belongs to a super-family of proteins called t-SNAREs or soluble NSF (N-ethylmaleimide-sensitive factor) attachment protein receptor.</text>
</comment>
<comment type="similarity">
    <text evidence="2 10">Belongs to the GOSR1 family.</text>
</comment>
<dbReference type="AlphaFoldDB" id="A0A8D8UM80"/>
<dbReference type="PANTHER" id="PTHR21094">
    <property type="entry name" value="GOS-28 SNARE- RELATED"/>
    <property type="match status" value="1"/>
</dbReference>
<accession>A0A8D8UM80</accession>
<evidence type="ECO:0000256" key="11">
    <source>
        <dbReference type="SAM" id="Coils"/>
    </source>
</evidence>
<dbReference type="GO" id="GO:0031201">
    <property type="term" value="C:SNARE complex"/>
    <property type="evidence" value="ECO:0007669"/>
    <property type="project" value="TreeGrafter"/>
</dbReference>
<evidence type="ECO:0000313" key="13">
    <source>
        <dbReference type="EMBL" id="CAG6709750.1"/>
    </source>
</evidence>
<evidence type="ECO:0000256" key="2">
    <source>
        <dbReference type="ARBA" id="ARBA00008473"/>
    </source>
</evidence>
<evidence type="ECO:0000256" key="12">
    <source>
        <dbReference type="SAM" id="Phobius"/>
    </source>
</evidence>
<feature type="transmembrane region" description="Helical" evidence="12">
    <location>
        <begin position="213"/>
        <end position="231"/>
    </location>
</feature>
<evidence type="ECO:0000256" key="9">
    <source>
        <dbReference type="ARBA" id="ARBA00023136"/>
    </source>
</evidence>